<keyword evidence="13" id="KW-1185">Reference proteome</keyword>
<comment type="subcellular location">
    <subcellularLocation>
        <location evidence="7">Preautophagosomal structure membrane</location>
        <topology evidence="7">Peripheral membrane protein</topology>
    </subcellularLocation>
    <subcellularLocation>
        <location evidence="7">Vacuole membrane</location>
        <topology evidence="7">Peripheral membrane protein</topology>
    </subcellularLocation>
    <text evidence="7">During pexophagy, accumulates in the vacuolar membrane region, where the peroxisomes contact the vacuole.</text>
</comment>
<comment type="similarity">
    <text evidence="1 7">Belongs to the ATG11 family.</text>
</comment>
<dbReference type="Pfam" id="PF04108">
    <property type="entry name" value="ATG17_like"/>
    <property type="match status" value="1"/>
</dbReference>
<feature type="region of interest" description="Disordered" evidence="9">
    <location>
        <begin position="1183"/>
        <end position="1208"/>
    </location>
</feature>
<feature type="region of interest" description="Disordered" evidence="9">
    <location>
        <begin position="1254"/>
        <end position="1300"/>
    </location>
</feature>
<feature type="coiled-coil region" evidence="8">
    <location>
        <begin position="651"/>
        <end position="781"/>
    </location>
</feature>
<dbReference type="PANTHER" id="PTHR13222">
    <property type="entry name" value="RB1-INDUCIBLE COILED-COIL"/>
    <property type="match status" value="1"/>
</dbReference>
<dbReference type="GO" id="GO:0034517">
    <property type="term" value="P:ribophagy"/>
    <property type="evidence" value="ECO:0007669"/>
    <property type="project" value="TreeGrafter"/>
</dbReference>
<feature type="domain" description="Autophagy-related protein 11 C-terminal" evidence="11">
    <location>
        <begin position="1080"/>
        <end position="1225"/>
    </location>
</feature>
<feature type="region of interest" description="Disordered" evidence="9">
    <location>
        <begin position="581"/>
        <end position="628"/>
    </location>
</feature>
<dbReference type="GO" id="GO:0034045">
    <property type="term" value="C:phagophore assembly site membrane"/>
    <property type="evidence" value="ECO:0007669"/>
    <property type="project" value="UniProtKB-SubCell"/>
</dbReference>
<evidence type="ECO:0000256" key="2">
    <source>
        <dbReference type="ARBA" id="ARBA00013804"/>
    </source>
</evidence>
<dbReference type="GO" id="GO:0015031">
    <property type="term" value="P:protein transport"/>
    <property type="evidence" value="ECO:0007669"/>
    <property type="project" value="UniProtKB-KW"/>
</dbReference>
<keyword evidence="3 7" id="KW-0813">Transport</keyword>
<feature type="compositionally biased region" description="Low complexity" evidence="9">
    <location>
        <begin position="1321"/>
        <end position="1331"/>
    </location>
</feature>
<protein>
    <recommendedName>
        <fullName evidence="2 7">Autophagy-related protein 11</fullName>
    </recommendedName>
</protein>
<comment type="subunit">
    <text evidence="7">Homodimer.</text>
</comment>
<feature type="region of interest" description="Disordered" evidence="9">
    <location>
        <begin position="1316"/>
        <end position="1434"/>
    </location>
</feature>
<feature type="compositionally biased region" description="Basic and acidic residues" evidence="9">
    <location>
        <begin position="1369"/>
        <end position="1390"/>
    </location>
</feature>
<dbReference type="GO" id="GO:0061709">
    <property type="term" value="P:reticulophagy"/>
    <property type="evidence" value="ECO:0007669"/>
    <property type="project" value="TreeGrafter"/>
</dbReference>
<organism evidence="12 13">
    <name type="scientific">Anthostomella pinea</name>
    <dbReference type="NCBI Taxonomy" id="933095"/>
    <lineage>
        <taxon>Eukaryota</taxon>
        <taxon>Fungi</taxon>
        <taxon>Dikarya</taxon>
        <taxon>Ascomycota</taxon>
        <taxon>Pezizomycotina</taxon>
        <taxon>Sordariomycetes</taxon>
        <taxon>Xylariomycetidae</taxon>
        <taxon>Xylariales</taxon>
        <taxon>Xylariaceae</taxon>
        <taxon>Anthostomella</taxon>
    </lineage>
</organism>
<comment type="caution">
    <text evidence="12">The sequence shown here is derived from an EMBL/GenBank/DDBJ whole genome shotgun (WGS) entry which is preliminary data.</text>
</comment>
<evidence type="ECO:0000313" key="12">
    <source>
        <dbReference type="EMBL" id="CAJ2513133.1"/>
    </source>
</evidence>
<dbReference type="GO" id="GO:0000045">
    <property type="term" value="P:autophagosome assembly"/>
    <property type="evidence" value="ECO:0007669"/>
    <property type="project" value="UniProtKB-UniRule"/>
</dbReference>
<dbReference type="GO" id="GO:1903599">
    <property type="term" value="P:positive regulation of autophagy of mitochondrion"/>
    <property type="evidence" value="ECO:0007669"/>
    <property type="project" value="UniProtKB-UniRule"/>
</dbReference>
<dbReference type="GO" id="GO:0000422">
    <property type="term" value="P:autophagy of mitochondrion"/>
    <property type="evidence" value="ECO:0007669"/>
    <property type="project" value="TreeGrafter"/>
</dbReference>
<evidence type="ECO:0000259" key="11">
    <source>
        <dbReference type="Pfam" id="PF10377"/>
    </source>
</evidence>
<dbReference type="Proteomes" id="UP001295740">
    <property type="component" value="Unassembled WGS sequence"/>
</dbReference>
<evidence type="ECO:0000256" key="6">
    <source>
        <dbReference type="ARBA" id="ARBA00023054"/>
    </source>
</evidence>
<dbReference type="GO" id="GO:0005774">
    <property type="term" value="C:vacuolar membrane"/>
    <property type="evidence" value="ECO:0007669"/>
    <property type="project" value="UniProtKB-SubCell"/>
</dbReference>
<dbReference type="PANTHER" id="PTHR13222:SF1">
    <property type="entry name" value="RB1-INDUCIBLE COILED-COIL PROTEIN 1"/>
    <property type="match status" value="1"/>
</dbReference>
<evidence type="ECO:0000256" key="3">
    <source>
        <dbReference type="ARBA" id="ARBA00022448"/>
    </source>
</evidence>
<feature type="compositionally biased region" description="Polar residues" evidence="9">
    <location>
        <begin position="583"/>
        <end position="608"/>
    </location>
</feature>
<evidence type="ECO:0000256" key="1">
    <source>
        <dbReference type="ARBA" id="ARBA00009729"/>
    </source>
</evidence>
<name>A0AAI8VXY9_9PEZI</name>
<keyword evidence="7" id="KW-0472">Membrane</keyword>
<dbReference type="GO" id="GO:0019901">
    <property type="term" value="F:protein kinase binding"/>
    <property type="evidence" value="ECO:0007669"/>
    <property type="project" value="TreeGrafter"/>
</dbReference>
<dbReference type="InterPro" id="IPR045326">
    <property type="entry name" value="ATG17-like_dom"/>
</dbReference>
<feature type="compositionally biased region" description="Polar residues" evidence="9">
    <location>
        <begin position="1404"/>
        <end position="1414"/>
    </location>
</feature>
<keyword evidence="7" id="KW-0926">Vacuole</keyword>
<feature type="compositionally biased region" description="Polar residues" evidence="9">
    <location>
        <begin position="1277"/>
        <end position="1293"/>
    </location>
</feature>
<evidence type="ECO:0000256" key="5">
    <source>
        <dbReference type="ARBA" id="ARBA00023006"/>
    </source>
</evidence>
<dbReference type="InterPro" id="IPR019460">
    <property type="entry name" value="Atg11_C"/>
</dbReference>
<proteinExistence type="inferred from homology"/>
<accession>A0AAI8VXY9</accession>
<reference evidence="12" key="1">
    <citation type="submission" date="2023-10" db="EMBL/GenBank/DDBJ databases">
        <authorList>
            <person name="Hackl T."/>
        </authorList>
    </citation>
    <scope>NUCLEOTIDE SEQUENCE</scope>
</reference>
<dbReference type="Pfam" id="PF10377">
    <property type="entry name" value="ATG11"/>
    <property type="match status" value="1"/>
</dbReference>
<evidence type="ECO:0000256" key="9">
    <source>
        <dbReference type="SAM" id="MobiDB-lite"/>
    </source>
</evidence>
<feature type="coiled-coil region" evidence="8">
    <location>
        <begin position="838"/>
        <end position="956"/>
    </location>
</feature>
<feature type="domain" description="Autophagy protein ATG17-like" evidence="10">
    <location>
        <begin position="109"/>
        <end position="456"/>
    </location>
</feature>
<evidence type="ECO:0000259" key="10">
    <source>
        <dbReference type="Pfam" id="PF04108"/>
    </source>
</evidence>
<evidence type="ECO:0000256" key="7">
    <source>
        <dbReference type="RuleBase" id="RU367075"/>
    </source>
</evidence>
<dbReference type="Gene3D" id="1.10.287.1490">
    <property type="match status" value="1"/>
</dbReference>
<dbReference type="GO" id="GO:0060090">
    <property type="term" value="F:molecular adaptor activity"/>
    <property type="evidence" value="ECO:0007669"/>
    <property type="project" value="TreeGrafter"/>
</dbReference>
<gene>
    <name evidence="12" type="ORF">KHLLAP_LOCUS13601</name>
</gene>
<evidence type="ECO:0000313" key="13">
    <source>
        <dbReference type="Proteomes" id="UP001295740"/>
    </source>
</evidence>
<dbReference type="GO" id="GO:0034727">
    <property type="term" value="P:piecemeal microautophagy of the nucleus"/>
    <property type="evidence" value="ECO:0007669"/>
    <property type="project" value="TreeGrafter"/>
</dbReference>
<feature type="compositionally biased region" description="Basic and acidic residues" evidence="9">
    <location>
        <begin position="1343"/>
        <end position="1355"/>
    </location>
</feature>
<comment type="function">
    <text evidence="7">Involved in cytoplasm to vacuole transport (Cvt), pexophagy, mitophagy and nucleophagy. Recruits mitochondria for their selective degradation via autophagy (mitophagy) during starvation. Works as scaffold proteins that recruit ATG proteins to the pre-autophagosome (PAS), the site of vesicle/autophagosome formation. Required for the Cvt vesicles completion.</text>
</comment>
<dbReference type="GO" id="GO:1990316">
    <property type="term" value="C:Atg1/ULK1 kinase complex"/>
    <property type="evidence" value="ECO:0007669"/>
    <property type="project" value="TreeGrafter"/>
</dbReference>
<keyword evidence="6 8" id="KW-0175">Coiled coil</keyword>
<sequence length="1434" mass="160511">MASQTQVLIAPTGQRLQVDISQFSSLDDFKAWVARQSSIPVQNIVALMSQGKTVKIQTIQSEKEIYVYDIRITQASSPGTSTSLVSESPLPKRYIIAPAPNSIDDTHSLRSWQDLFKRRRDWALTVVEDCANMAGAAETRYGEMDVMLKCLDAAVANLDTALKPIEPKYSELKKWVTPAQDEYGTLAANWENYLDLARNINISPTMVRFMTGQDLRKSRQATLENLIDPEPTRKAGKLAAPSLRKFNNKIAELDKGADKMFSGCEELFQEFDKLVSRSAMQHSSDCKQLLEDIEAVGRKIDTDYQTILSYANQAKDVPQASKTAVNHTKQLLPSIQNRAAEMDDMLRYATQARNDVAADSLVFMRSIAEITSLHHSVKTQINVVNQGEEEMTTFDYLRLIQQLPFMYASFAVEAIRRREWADKVKTDSSTLVNEMALFQDEESKRRRKWQKMVGSTYGPEKDDNRVLGLEVNLLGEDEQWPAITKQDLDEFLAVIRRQNADATIIADVTKLINELNNPTKQQSKRLKAFKNGSVHEAALGRSGLLMRGDDDLLRNLQGDKSKLESRLKTAESRVRRLEDLLHRQTQASRPSLFQPQQQSERIESSPTIKTPRPSGDRRQPSISESTQPLVQRIAQLEGDLVAQKEHMKGRMDEANSTKQDLLGNMEALKREFMEERKSLEEEIKQLKTRLEETEDEIEHFGESRENEKYTYDERLHSLQDEVDRLNEEKRNDALKTQGQLEFLRNETRVQRERNVSLERELREARDAIKDLAKRSEAADESTETHAQTLRELHGQLSPNDNAPQDFADLMDAVASKSTDVLSKCQSLEGDLSLMKADLDFANGAVKEAKSELTTMKEKLSAEETTAVHLRETLDKAKARCSTLEAEVNDGRDQLNQLRFEMTEGVTGSETLREKLEDEEKRLAELTEHLASKQSQVGSLEEEVRMSQEKLESTESSFAALKSRFEDRNGRTKDLTQRLYTHNERLVRLLERLGFSVTRKEGSMVIQKIPRAERVAQNPGDLSDPGTSVRRSVSATTNLLADSTDLKLLYWMNADDASTEDEQYQAYMAGPGYFDVDAFSESIYRRVKEIEHTARKMTRDARGYRERSHALAKEAHEKISFKHFKEGDLALFLPTRNQTTGAWAAFNVGCPHFFLREQEGHRLRSREWIVARITRIQERVVDLSKSLQSTNAPPSEGETDSVNTGDEHDNPFDLSDGLRWWLIDAHEDKPGAPSTPGLGKSTVASNNVAAVADMHAHGRPGKPKSKLGSSGGIEGVSRTLSKSLESRRSSTGSKKSLPVAGGTVAAKGSALASETNSLRAVAADSPADAPSPTMGQSVAGPSGTKDESPAKPKADKNAGPTTTTADDQPDEGRRVDDTPHTHPKQSPEKGPGEPGAQRHPAQLQRDVSSASTADSPNKKSVVWDSLWNLDVSYTG</sequence>
<dbReference type="InterPro" id="IPR040040">
    <property type="entry name" value="ATG11"/>
</dbReference>
<dbReference type="EMBL" id="CAUWAG010000020">
    <property type="protein sequence ID" value="CAJ2513133.1"/>
    <property type="molecule type" value="Genomic_DNA"/>
</dbReference>
<keyword evidence="5 7" id="KW-0072">Autophagy</keyword>
<evidence type="ECO:0000256" key="4">
    <source>
        <dbReference type="ARBA" id="ARBA00022927"/>
    </source>
</evidence>
<dbReference type="SUPFAM" id="SSF57997">
    <property type="entry name" value="Tropomyosin"/>
    <property type="match status" value="1"/>
</dbReference>
<keyword evidence="4 7" id="KW-0653">Protein transport</keyword>
<evidence type="ECO:0000256" key="8">
    <source>
        <dbReference type="SAM" id="Coils"/>
    </source>
</evidence>